<dbReference type="Gene3D" id="3.30.60.10">
    <property type="entry name" value="Endochitinase-like"/>
    <property type="match status" value="3"/>
</dbReference>
<dbReference type="OrthoDB" id="2019572at2759"/>
<dbReference type="Pfam" id="PF07250">
    <property type="entry name" value="Glyoxal_oxid_N"/>
    <property type="match status" value="1"/>
</dbReference>
<dbReference type="CDD" id="cd11618">
    <property type="entry name" value="ChtBD1_1"/>
    <property type="match status" value="2"/>
</dbReference>
<dbReference type="InterPro" id="IPR009880">
    <property type="entry name" value="Glyoxal_oxidase_N"/>
</dbReference>
<dbReference type="SUPFAM" id="SSF57016">
    <property type="entry name" value="Plant lectins/antimicrobial peptides"/>
    <property type="match status" value="3"/>
</dbReference>
<dbReference type="SMART" id="SM00270">
    <property type="entry name" value="ChtBD1"/>
    <property type="match status" value="3"/>
</dbReference>
<feature type="compositionally biased region" description="Low complexity" evidence="4">
    <location>
        <begin position="207"/>
        <end position="234"/>
    </location>
</feature>
<dbReference type="AlphaFoldDB" id="A0A3N4JTX4"/>
<keyword evidence="2 5" id="KW-0732">Signal</keyword>
<dbReference type="SUPFAM" id="SSF50965">
    <property type="entry name" value="Galactose oxidase, central domain"/>
    <property type="match status" value="1"/>
</dbReference>
<dbReference type="Pfam" id="PF00187">
    <property type="entry name" value="Chitin_bind_1"/>
    <property type="match status" value="3"/>
</dbReference>
<evidence type="ECO:0000256" key="4">
    <source>
        <dbReference type="SAM" id="MobiDB-lite"/>
    </source>
</evidence>
<protein>
    <submittedName>
        <fullName evidence="7">DUF1929-domain-containing protein</fullName>
    </submittedName>
</protein>
<reference evidence="7 8" key="1">
    <citation type="journal article" date="2018" name="Nat. Ecol. Evol.">
        <title>Pezizomycetes genomes reveal the molecular basis of ectomycorrhizal truffle lifestyle.</title>
        <authorList>
            <person name="Murat C."/>
            <person name="Payen T."/>
            <person name="Noel B."/>
            <person name="Kuo A."/>
            <person name="Morin E."/>
            <person name="Chen J."/>
            <person name="Kohler A."/>
            <person name="Krizsan K."/>
            <person name="Balestrini R."/>
            <person name="Da Silva C."/>
            <person name="Montanini B."/>
            <person name="Hainaut M."/>
            <person name="Levati E."/>
            <person name="Barry K.W."/>
            <person name="Belfiori B."/>
            <person name="Cichocki N."/>
            <person name="Clum A."/>
            <person name="Dockter R.B."/>
            <person name="Fauchery L."/>
            <person name="Guy J."/>
            <person name="Iotti M."/>
            <person name="Le Tacon F."/>
            <person name="Lindquist E.A."/>
            <person name="Lipzen A."/>
            <person name="Malagnac F."/>
            <person name="Mello A."/>
            <person name="Molinier V."/>
            <person name="Miyauchi S."/>
            <person name="Poulain J."/>
            <person name="Riccioni C."/>
            <person name="Rubini A."/>
            <person name="Sitrit Y."/>
            <person name="Splivallo R."/>
            <person name="Traeger S."/>
            <person name="Wang M."/>
            <person name="Zifcakova L."/>
            <person name="Wipf D."/>
            <person name="Zambonelli A."/>
            <person name="Paolocci F."/>
            <person name="Nowrousian M."/>
            <person name="Ottonello S."/>
            <person name="Baldrian P."/>
            <person name="Spatafora J.W."/>
            <person name="Henrissat B."/>
            <person name="Nagy L.G."/>
            <person name="Aury J.M."/>
            <person name="Wincker P."/>
            <person name="Grigoriev I.V."/>
            <person name="Bonfante P."/>
            <person name="Martin F.M."/>
        </authorList>
    </citation>
    <scope>NUCLEOTIDE SEQUENCE [LARGE SCALE GENOMIC DNA]</scope>
    <source>
        <strain evidence="7 8">120613-1</strain>
    </source>
</reference>
<evidence type="ECO:0000259" key="6">
    <source>
        <dbReference type="PROSITE" id="PS50941"/>
    </source>
</evidence>
<proteinExistence type="predicted"/>
<organism evidence="7 8">
    <name type="scientific">Choiromyces venosus 120613-1</name>
    <dbReference type="NCBI Taxonomy" id="1336337"/>
    <lineage>
        <taxon>Eukaryota</taxon>
        <taxon>Fungi</taxon>
        <taxon>Dikarya</taxon>
        <taxon>Ascomycota</taxon>
        <taxon>Pezizomycotina</taxon>
        <taxon>Pezizomycetes</taxon>
        <taxon>Pezizales</taxon>
        <taxon>Tuberaceae</taxon>
        <taxon>Choiromyces</taxon>
    </lineage>
</organism>
<evidence type="ECO:0000256" key="1">
    <source>
        <dbReference type="ARBA" id="ARBA00022669"/>
    </source>
</evidence>
<evidence type="ECO:0000313" key="8">
    <source>
        <dbReference type="Proteomes" id="UP000276215"/>
    </source>
</evidence>
<feature type="disulfide bond" evidence="3">
    <location>
        <begin position="277"/>
        <end position="291"/>
    </location>
</feature>
<dbReference type="Proteomes" id="UP000276215">
    <property type="component" value="Unassembled WGS sequence"/>
</dbReference>
<dbReference type="PROSITE" id="PS50941">
    <property type="entry name" value="CHIT_BIND_I_2"/>
    <property type="match status" value="3"/>
</dbReference>
<evidence type="ECO:0000256" key="5">
    <source>
        <dbReference type="SAM" id="SignalP"/>
    </source>
</evidence>
<keyword evidence="3" id="KW-1015">Disulfide bond</keyword>
<dbReference type="InterPro" id="IPR014756">
    <property type="entry name" value="Ig_E-set"/>
</dbReference>
<feature type="region of interest" description="Disordered" evidence="4">
    <location>
        <begin position="128"/>
        <end position="159"/>
    </location>
</feature>
<dbReference type="Gene3D" id="2.60.40.10">
    <property type="entry name" value="Immunoglobulins"/>
    <property type="match status" value="1"/>
</dbReference>
<gene>
    <name evidence="7" type="ORF">L873DRAFT_1791199</name>
</gene>
<comment type="caution">
    <text evidence="3">Lacks conserved residue(s) required for the propagation of feature annotation.</text>
</comment>
<dbReference type="Pfam" id="PF09118">
    <property type="entry name" value="GO-like_E_set"/>
    <property type="match status" value="1"/>
</dbReference>
<dbReference type="InterPro" id="IPR011043">
    <property type="entry name" value="Gal_Oxase/kelch_b-propeller"/>
</dbReference>
<feature type="region of interest" description="Disordered" evidence="4">
    <location>
        <begin position="207"/>
        <end position="251"/>
    </location>
</feature>
<dbReference type="PANTHER" id="PTHR32208">
    <property type="entry name" value="SECRETED PROTEIN-RELATED"/>
    <property type="match status" value="1"/>
</dbReference>
<dbReference type="CDD" id="cd02851">
    <property type="entry name" value="E_set_GO_C"/>
    <property type="match status" value="1"/>
</dbReference>
<dbReference type="Gene3D" id="2.130.10.80">
    <property type="entry name" value="Galactose oxidase/kelch, beta-propeller"/>
    <property type="match status" value="1"/>
</dbReference>
<feature type="compositionally biased region" description="Polar residues" evidence="4">
    <location>
        <begin position="240"/>
        <end position="251"/>
    </location>
</feature>
<dbReference type="InterPro" id="IPR015202">
    <property type="entry name" value="GO-like_E_set"/>
</dbReference>
<dbReference type="GO" id="GO:0008061">
    <property type="term" value="F:chitin binding"/>
    <property type="evidence" value="ECO:0007669"/>
    <property type="project" value="UniProtKB-UniRule"/>
</dbReference>
<accession>A0A3N4JTX4</accession>
<dbReference type="SUPFAM" id="SSF81296">
    <property type="entry name" value="E set domains"/>
    <property type="match status" value="1"/>
</dbReference>
<keyword evidence="1 3" id="KW-0147">Chitin-binding</keyword>
<feature type="chain" id="PRO_5018319105" evidence="5">
    <location>
        <begin position="21"/>
        <end position="834"/>
    </location>
</feature>
<feature type="domain" description="Chitin-binding type-1" evidence="6">
    <location>
        <begin position="257"/>
        <end position="302"/>
    </location>
</feature>
<sequence>MVATQTALILTALFAHGVLANIPFPEPYITCTPEVAAKKCLKGQYCSEAEGLCKIPAPHELFRRVAHPHPIPAPGDFSVDGKCGPANGGLICNPNSPNYVGGCCSQYGWCGNTPAYCGTGCISGCTSTTSTTSAPTTSTTSAPTTSTTPSPTSTAPRPDGRCGTAFGGATCAGSAFGGCCSQYGWCGTTDGHCLLANGCQSGCTGTTTTASTSSSTTAPTISSTTASTSSSTTGEPVLGSPSSTGINPNPTGVPTTDGTCGATNAGKTCVGWPAGECCSMYGFCGNTDAHCGDGCQSGPCKAGGSPPAPGPSPAPITNGGQFDVIGQSGVPAMHAGLLPNGRVTFLDKVENYTQLKLPNGQYAYSSEYNPSDNTVVPLAYNTNAFCAGGIFLANGDLVSLGGNAPLAFIDTTVGNGFDAIRYISRSSSDASLNGQNWREPGNKLASKRWYASAQILADGRIFVASGSLNGLDPTVPANNNPTYEILSASGISSGVNVPMDILVAHQPYYMYPFMHLLKNGELFVYVSKSSQIFNIGTNTITRQMPDLPGLFRTYPNTGGSVMFPLTSANGWNAKIMICGGGAYQDITAPTDASCGVIAPEDTNPTWEMDAMPQGRTMVEGILLPDGSILWLNGANRGAQGFELATNPTLAALLYDPTKAIGARWTQLASSTIPRIYHSVALLLLDGTVLIAGSNPHEMPILAIGPGVAYITEFRVERFTPPYLQGAKAGSRPTAMVLSSKSLPANGSTFTITFSVAIATQGVKVALYYGGFVTHSVHMGHRMLFLDNTGFTTNTTAQTLTVTMPPNKNVAPPGPYVVYVVADGTPSVGQFVTVV</sequence>
<dbReference type="InterPro" id="IPR036861">
    <property type="entry name" value="Endochitinase-like_sf"/>
</dbReference>
<dbReference type="InterPro" id="IPR001002">
    <property type="entry name" value="Chitin-bd_1"/>
</dbReference>
<name>A0A3N4JTX4_9PEZI</name>
<dbReference type="PANTHER" id="PTHR32208:SF21">
    <property type="entry name" value="LOW QUALITY PROTEIN: ALDEHYDE OXIDASE GLOX-LIKE"/>
    <property type="match status" value="1"/>
</dbReference>
<dbReference type="STRING" id="1336337.A0A3N4JTX4"/>
<feature type="disulfide bond" evidence="3">
    <location>
        <begin position="199"/>
        <end position="203"/>
    </location>
</feature>
<dbReference type="InterPro" id="IPR013783">
    <property type="entry name" value="Ig-like_fold"/>
</dbReference>
<dbReference type="InterPro" id="IPR037293">
    <property type="entry name" value="Gal_Oxidase_central_sf"/>
</dbReference>
<dbReference type="EMBL" id="ML120407">
    <property type="protein sequence ID" value="RPA97154.1"/>
    <property type="molecule type" value="Genomic_DNA"/>
</dbReference>
<feature type="domain" description="Chitin-binding type-1" evidence="6">
    <location>
        <begin position="159"/>
        <end position="205"/>
    </location>
</feature>
<feature type="disulfide bond" evidence="3">
    <location>
        <begin position="121"/>
        <end position="125"/>
    </location>
</feature>
<evidence type="ECO:0000256" key="3">
    <source>
        <dbReference type="PROSITE-ProRule" id="PRU00261"/>
    </source>
</evidence>
<keyword evidence="8" id="KW-1185">Reference proteome</keyword>
<feature type="disulfide bond" evidence="3">
    <location>
        <begin position="103"/>
        <end position="117"/>
    </location>
</feature>
<feature type="signal peptide" evidence="5">
    <location>
        <begin position="1"/>
        <end position="20"/>
    </location>
</feature>
<evidence type="ECO:0000313" key="7">
    <source>
        <dbReference type="EMBL" id="RPA97154.1"/>
    </source>
</evidence>
<evidence type="ECO:0000256" key="2">
    <source>
        <dbReference type="ARBA" id="ARBA00022729"/>
    </source>
</evidence>
<dbReference type="CDD" id="cd00035">
    <property type="entry name" value="ChtBD1"/>
    <property type="match status" value="1"/>
</dbReference>
<feature type="disulfide bond" evidence="3">
    <location>
        <begin position="179"/>
        <end position="193"/>
    </location>
</feature>
<feature type="domain" description="Chitin-binding type-1" evidence="6">
    <location>
        <begin position="80"/>
        <end position="127"/>
    </location>
</feature>